<protein>
    <submittedName>
        <fullName evidence="3">Phage tail tape measure protein, lambda family</fullName>
    </submittedName>
</protein>
<dbReference type="Pfam" id="PF09718">
    <property type="entry name" value="Tape_meas_lam_C"/>
    <property type="match status" value="1"/>
</dbReference>
<name>A0A828UB30_ECOLX</name>
<reference evidence="3 4" key="1">
    <citation type="journal article" date="2012" name="J. Bacteriol.">
        <title>Draft Genome Sequences of the Diarrheagenic Escherichia coli Collection.</title>
        <authorList>
            <person name="Hazen T.H."/>
            <person name="Sahl J.W."/>
            <person name="Redman J.C."/>
            <person name="Morris C.R."/>
            <person name="Daugherty S.C."/>
            <person name="Chibucos M.C."/>
            <person name="Sengamalay N.A."/>
            <person name="Fraser-Liggett C.M."/>
            <person name="Steinsland H."/>
            <person name="Whittam T.S."/>
            <person name="Whittam B."/>
            <person name="Manning S.D."/>
            <person name="Rasko D.A."/>
        </authorList>
    </citation>
    <scope>NUCLEOTIDE SEQUENCE [LARGE SCALE GENOMIC DNA]</scope>
    <source>
        <strain evidence="3 4">DEC2D</strain>
    </source>
</reference>
<dbReference type="Pfam" id="PF24622">
    <property type="entry name" value="TMP_4"/>
    <property type="match status" value="1"/>
</dbReference>
<dbReference type="AlphaFoldDB" id="A0A828UB30"/>
<dbReference type="EMBL" id="AIFC01000014">
    <property type="protein sequence ID" value="EHU47292.1"/>
    <property type="molecule type" value="Genomic_DNA"/>
</dbReference>
<organism evidence="3 4">
    <name type="scientific">Escherichia coli DEC2D</name>
    <dbReference type="NCBI Taxonomy" id="868141"/>
    <lineage>
        <taxon>Bacteria</taxon>
        <taxon>Pseudomonadati</taxon>
        <taxon>Pseudomonadota</taxon>
        <taxon>Gammaproteobacteria</taxon>
        <taxon>Enterobacterales</taxon>
        <taxon>Enterobacteriaceae</taxon>
        <taxon>Escherichia</taxon>
    </lineage>
</organism>
<evidence type="ECO:0000313" key="4">
    <source>
        <dbReference type="Proteomes" id="UP000005272"/>
    </source>
</evidence>
<gene>
    <name evidence="3" type="ORF">ECDEC2D_1219</name>
</gene>
<feature type="coiled-coil region" evidence="1">
    <location>
        <begin position="134"/>
        <end position="207"/>
    </location>
</feature>
<dbReference type="NCBIfam" id="TIGR01541">
    <property type="entry name" value="tape_meas_lam_C"/>
    <property type="match status" value="1"/>
</dbReference>
<keyword evidence="1" id="KW-0175">Coiled coil</keyword>
<evidence type="ECO:0000256" key="1">
    <source>
        <dbReference type="SAM" id="Coils"/>
    </source>
</evidence>
<dbReference type="Proteomes" id="UP000005272">
    <property type="component" value="Unassembled WGS sequence"/>
</dbReference>
<accession>A0A828UB30</accession>
<evidence type="ECO:0000313" key="3">
    <source>
        <dbReference type="EMBL" id="EHU47292.1"/>
    </source>
</evidence>
<evidence type="ECO:0000259" key="2">
    <source>
        <dbReference type="Pfam" id="PF09718"/>
    </source>
</evidence>
<proteinExistence type="predicted"/>
<sequence length="456" mass="50818">MNETEAARHQREIARINAMQYADQTVRDAAIQRENERYEKALASGKKKTRETRNDEATRLLLQYSQQQAQVEGQIAAARQSAGIATERMTEAHKQLLALQQRISDLDGKKLTADEKSVLARKDELIQALTLLDVKQQELQKQTALNELKKKTIQLTSQLAEEERAQRQQHNLDIATVGMGDQQRQRYQVQLSLRQKYQQQLEQLRRDSEQKGTYNTDDYRKAEQALTESLNRQLNENRRYWQQLEIAQGNWKNGVLRALQNVTENADNTAWTVEQLFTSAFSSMSDWLATFCTTGKLNFKSFTSSVLSDMSRIMAQIALMKAVKGIASALPFDFVANADGGVYQSADLSRYSGTVVNRPTFFAFAKGAGVMGEAGPEAILPLRRGADGKLGGVADIGGSGMAMFSPQYNIEINNDGTNGQIGPAALKAVYDLGKKAAADFMQQQARDGGRLSGAYR</sequence>
<dbReference type="InterPro" id="IPR006431">
    <property type="entry name" value="Phage_tape_meas_C"/>
</dbReference>
<comment type="caution">
    <text evidence="3">The sequence shown here is derived from an EMBL/GenBank/DDBJ whole genome shotgun (WGS) entry which is preliminary data.</text>
</comment>
<feature type="domain" description="Bacteriophage tail tape measure C-terminal" evidence="2">
    <location>
        <begin position="249"/>
        <end position="323"/>
    </location>
</feature>